<name>A0A9D3XIG6_9SAUR</name>
<gene>
    <name evidence="2" type="ORF">KIL84_002138</name>
</gene>
<evidence type="ECO:0000313" key="3">
    <source>
        <dbReference type="Proteomes" id="UP000827986"/>
    </source>
</evidence>
<feature type="compositionally biased region" description="Basic and acidic residues" evidence="1">
    <location>
        <begin position="19"/>
        <end position="39"/>
    </location>
</feature>
<accession>A0A9D3XIG6</accession>
<evidence type="ECO:0000313" key="2">
    <source>
        <dbReference type="EMBL" id="KAH1181204.1"/>
    </source>
</evidence>
<comment type="caution">
    <text evidence="2">The sequence shown here is derived from an EMBL/GenBank/DDBJ whole genome shotgun (WGS) entry which is preliminary data.</text>
</comment>
<dbReference type="EMBL" id="JAHDVG010000469">
    <property type="protein sequence ID" value="KAH1181204.1"/>
    <property type="molecule type" value="Genomic_DNA"/>
</dbReference>
<sequence>MEGSPLLLNDLEPSISHLEPSKREGWVHERENPKQRTGGDKGMFIPLSLRDGGGDPVLNYLEPSTSNLEPSKREGWVLERESQKQRTGGDKGMFIPLSLWDGGETRF</sequence>
<feature type="region of interest" description="Disordered" evidence="1">
    <location>
        <begin position="63"/>
        <end position="107"/>
    </location>
</feature>
<keyword evidence="3" id="KW-1185">Reference proteome</keyword>
<feature type="region of interest" description="Disordered" evidence="1">
    <location>
        <begin position="1"/>
        <end position="44"/>
    </location>
</feature>
<feature type="compositionally biased region" description="Basic and acidic residues" evidence="1">
    <location>
        <begin position="70"/>
        <end position="89"/>
    </location>
</feature>
<proteinExistence type="predicted"/>
<organism evidence="2 3">
    <name type="scientific">Mauremys mutica</name>
    <name type="common">yellowpond turtle</name>
    <dbReference type="NCBI Taxonomy" id="74926"/>
    <lineage>
        <taxon>Eukaryota</taxon>
        <taxon>Metazoa</taxon>
        <taxon>Chordata</taxon>
        <taxon>Craniata</taxon>
        <taxon>Vertebrata</taxon>
        <taxon>Euteleostomi</taxon>
        <taxon>Archelosauria</taxon>
        <taxon>Testudinata</taxon>
        <taxon>Testudines</taxon>
        <taxon>Cryptodira</taxon>
        <taxon>Durocryptodira</taxon>
        <taxon>Testudinoidea</taxon>
        <taxon>Geoemydidae</taxon>
        <taxon>Geoemydinae</taxon>
        <taxon>Mauremys</taxon>
    </lineage>
</organism>
<reference evidence="2" key="1">
    <citation type="submission" date="2021-09" db="EMBL/GenBank/DDBJ databases">
        <title>The genome of Mauremys mutica provides insights into the evolution of semi-aquatic lifestyle.</title>
        <authorList>
            <person name="Gong S."/>
            <person name="Gao Y."/>
        </authorList>
    </citation>
    <scope>NUCLEOTIDE SEQUENCE</scope>
    <source>
        <strain evidence="2">MM-2020</strain>
        <tissue evidence="2">Muscle</tissue>
    </source>
</reference>
<dbReference type="AlphaFoldDB" id="A0A9D3XIG6"/>
<evidence type="ECO:0000256" key="1">
    <source>
        <dbReference type="SAM" id="MobiDB-lite"/>
    </source>
</evidence>
<dbReference type="Proteomes" id="UP000827986">
    <property type="component" value="Unassembled WGS sequence"/>
</dbReference>
<protein>
    <submittedName>
        <fullName evidence="2">Uncharacterized protein</fullName>
    </submittedName>
</protein>